<evidence type="ECO:0000256" key="1">
    <source>
        <dbReference type="ARBA" id="ARBA00004229"/>
    </source>
</evidence>
<feature type="non-terminal residue" evidence="4">
    <location>
        <position position="1"/>
    </location>
</feature>
<dbReference type="AlphaFoldDB" id="A0A699Z4R9"/>
<dbReference type="SUPFAM" id="SSF103511">
    <property type="entry name" value="Chlorophyll a-b binding protein"/>
    <property type="match status" value="1"/>
</dbReference>
<dbReference type="EMBL" id="BLLF01001178">
    <property type="protein sequence ID" value="GFH17627.1"/>
    <property type="molecule type" value="Genomic_DNA"/>
</dbReference>
<evidence type="ECO:0000313" key="5">
    <source>
        <dbReference type="Proteomes" id="UP000485058"/>
    </source>
</evidence>
<comment type="caution">
    <text evidence="4">The sequence shown here is derived from an EMBL/GenBank/DDBJ whole genome shotgun (WGS) entry which is preliminary data.</text>
</comment>
<proteinExistence type="predicted"/>
<evidence type="ECO:0000256" key="3">
    <source>
        <dbReference type="ARBA" id="ARBA00022640"/>
    </source>
</evidence>
<dbReference type="Proteomes" id="UP000485058">
    <property type="component" value="Unassembled WGS sequence"/>
</dbReference>
<reference evidence="4 5" key="1">
    <citation type="submission" date="2020-02" db="EMBL/GenBank/DDBJ databases">
        <title>Draft genome sequence of Haematococcus lacustris strain NIES-144.</title>
        <authorList>
            <person name="Morimoto D."/>
            <person name="Nakagawa S."/>
            <person name="Yoshida T."/>
            <person name="Sawayama S."/>
        </authorList>
    </citation>
    <scope>NUCLEOTIDE SEQUENCE [LARGE SCALE GENOMIC DNA]</scope>
    <source>
        <strain evidence="4 5">NIES-144</strain>
    </source>
</reference>
<keyword evidence="3" id="KW-0934">Plastid</keyword>
<keyword evidence="5" id="KW-1185">Reference proteome</keyword>
<organism evidence="4 5">
    <name type="scientific">Haematococcus lacustris</name>
    <name type="common">Green alga</name>
    <name type="synonym">Haematococcus pluvialis</name>
    <dbReference type="NCBI Taxonomy" id="44745"/>
    <lineage>
        <taxon>Eukaryota</taxon>
        <taxon>Viridiplantae</taxon>
        <taxon>Chlorophyta</taxon>
        <taxon>core chlorophytes</taxon>
        <taxon>Chlorophyceae</taxon>
        <taxon>CS clade</taxon>
        <taxon>Chlamydomonadales</taxon>
        <taxon>Haematococcaceae</taxon>
        <taxon>Haematococcus</taxon>
    </lineage>
</organism>
<dbReference type="Pfam" id="PF00504">
    <property type="entry name" value="Chloroa_b-bind"/>
    <property type="match status" value="1"/>
</dbReference>
<name>A0A699Z4R9_HAELA</name>
<evidence type="ECO:0000256" key="2">
    <source>
        <dbReference type="ARBA" id="ARBA00022528"/>
    </source>
</evidence>
<accession>A0A699Z4R9</accession>
<evidence type="ECO:0000313" key="4">
    <source>
        <dbReference type="EMBL" id="GFH17627.1"/>
    </source>
</evidence>
<sequence length="209" mass="22035">MAPLHAMQATLTPQASARIVPARPVRGALRVRASENNGTVPSTSSSSLAMSIKTLPALTWYSDTETIRDVFSVTGPLAERLNGRAAMWAFASFALTELKSHTPVLEQMGEGWLAAILFSLLITGASITPKLLSGVSLKQLHDSAITENMKGDGPQQYISYFDSGLELLLGRAAMVGVLGLVVTELCDGNGLMLAKAPSEPGGQALPTWG</sequence>
<dbReference type="GO" id="GO:0009507">
    <property type="term" value="C:chloroplast"/>
    <property type="evidence" value="ECO:0007669"/>
    <property type="project" value="UniProtKB-SubCell"/>
</dbReference>
<comment type="subcellular location">
    <subcellularLocation>
        <location evidence="1">Plastid</location>
        <location evidence="1">Chloroplast</location>
    </subcellularLocation>
</comment>
<dbReference type="InterPro" id="IPR022796">
    <property type="entry name" value="Chloroa_b-bind"/>
</dbReference>
<keyword evidence="2" id="KW-0150">Chloroplast</keyword>
<gene>
    <name evidence="4" type="ORF">HaLaN_14298</name>
</gene>
<protein>
    <submittedName>
        <fullName evidence="4">Low molecular mass early light-inducible protein HV90, chloroplastic</fullName>
    </submittedName>
</protein>